<reference evidence="4 5" key="1">
    <citation type="submission" date="2022-11" db="EMBL/GenBank/DDBJ databases">
        <title>Host association and intracellularity evolved multiple times independently in the Rickettsiales.</title>
        <authorList>
            <person name="Castelli M."/>
            <person name="Nardi T."/>
            <person name="Gammuto L."/>
            <person name="Bellinzona G."/>
            <person name="Sabaneyeva E."/>
            <person name="Potekhin A."/>
            <person name="Serra V."/>
            <person name="Petroni G."/>
            <person name="Sassera D."/>
        </authorList>
    </citation>
    <scope>NUCLEOTIDE SEQUENCE [LARGE SCALE GENOMIC DNA]</scope>
    <source>
        <strain evidence="4 5">NDG2</strain>
    </source>
</reference>
<sequence length="220" mass="25116">MLEYTKYIRNSKEPPKQLVVMLHGYGSNKNDLITLAPELSEYAPSALFISPGAPFQMEGYMREDCRQWFSLNDRSKEALLKEMATVEKIILNFISEQLKEHDLNEDNLCLLGFSQGTMLSLYLVLEGLIKPKIVLGYSGRTMQNNWKCQGNPKSTKIMLIHGKEDAIIPIEDMKTTDQILQKHGFQTQTHSIRYLAHGIDKDGINFGGIFLRDNFLTLEV</sequence>
<evidence type="ECO:0000313" key="4">
    <source>
        <dbReference type="EMBL" id="WPX97163.1"/>
    </source>
</evidence>
<keyword evidence="5" id="KW-1185">Reference proteome</keyword>
<name>A0ABZ0ULY1_9RICK</name>
<feature type="domain" description="Phospholipase/carboxylesterase/thioesterase" evidence="3">
    <location>
        <begin position="7"/>
        <end position="205"/>
    </location>
</feature>
<dbReference type="Pfam" id="PF02230">
    <property type="entry name" value="Abhydrolase_2"/>
    <property type="match status" value="1"/>
</dbReference>
<dbReference type="GO" id="GO:0016787">
    <property type="term" value="F:hydrolase activity"/>
    <property type="evidence" value="ECO:0007669"/>
    <property type="project" value="UniProtKB-KW"/>
</dbReference>
<keyword evidence="2 4" id="KW-0378">Hydrolase</keyword>
<dbReference type="PANTHER" id="PTHR10655">
    <property type="entry name" value="LYSOPHOSPHOLIPASE-RELATED"/>
    <property type="match status" value="1"/>
</dbReference>
<gene>
    <name evidence="4" type="ORF">Bandiella_01307</name>
</gene>
<dbReference type="PANTHER" id="PTHR10655:SF17">
    <property type="entry name" value="LYSOPHOSPHOLIPASE-LIKE PROTEIN 1"/>
    <property type="match status" value="1"/>
</dbReference>
<accession>A0ABZ0ULY1</accession>
<dbReference type="EMBL" id="CP110820">
    <property type="protein sequence ID" value="WPX97163.1"/>
    <property type="molecule type" value="Genomic_DNA"/>
</dbReference>
<dbReference type="SUPFAM" id="SSF53474">
    <property type="entry name" value="alpha/beta-Hydrolases"/>
    <property type="match status" value="1"/>
</dbReference>
<dbReference type="InterPro" id="IPR050565">
    <property type="entry name" value="LYPA1-2/EST-like"/>
</dbReference>
<organism evidence="4 5">
    <name type="scientific">Candidatus Bandiella euplotis</name>
    <dbReference type="NCBI Taxonomy" id="1664265"/>
    <lineage>
        <taxon>Bacteria</taxon>
        <taxon>Pseudomonadati</taxon>
        <taxon>Pseudomonadota</taxon>
        <taxon>Alphaproteobacteria</taxon>
        <taxon>Rickettsiales</taxon>
        <taxon>Candidatus Midichloriaceae</taxon>
        <taxon>Candidatus Bandiella</taxon>
    </lineage>
</organism>
<evidence type="ECO:0000259" key="3">
    <source>
        <dbReference type="Pfam" id="PF02230"/>
    </source>
</evidence>
<protein>
    <submittedName>
        <fullName evidence="4">Alpha/beta hydrolase</fullName>
    </submittedName>
</protein>
<comment type="similarity">
    <text evidence="1">Belongs to the AB hydrolase superfamily. AB hydrolase 2 family.</text>
</comment>
<evidence type="ECO:0000256" key="1">
    <source>
        <dbReference type="ARBA" id="ARBA00006499"/>
    </source>
</evidence>
<evidence type="ECO:0000313" key="5">
    <source>
        <dbReference type="Proteomes" id="UP001327219"/>
    </source>
</evidence>
<dbReference type="Gene3D" id="3.40.50.1820">
    <property type="entry name" value="alpha/beta hydrolase"/>
    <property type="match status" value="1"/>
</dbReference>
<dbReference type="InterPro" id="IPR003140">
    <property type="entry name" value="PLipase/COase/thioEstase"/>
</dbReference>
<proteinExistence type="inferred from homology"/>
<evidence type="ECO:0000256" key="2">
    <source>
        <dbReference type="ARBA" id="ARBA00022801"/>
    </source>
</evidence>
<dbReference type="InterPro" id="IPR029058">
    <property type="entry name" value="AB_hydrolase_fold"/>
</dbReference>
<dbReference type="Proteomes" id="UP001327219">
    <property type="component" value="Chromosome"/>
</dbReference>